<dbReference type="RefSeq" id="WP_202011755.1">
    <property type="nucleotide sequence ID" value="NZ_JAERRB010000005.1"/>
</dbReference>
<evidence type="ECO:0000313" key="1">
    <source>
        <dbReference type="EMBL" id="MBL0742969.1"/>
    </source>
</evidence>
<comment type="caution">
    <text evidence="1">The sequence shown here is derived from an EMBL/GenBank/DDBJ whole genome shotgun (WGS) entry which is preliminary data.</text>
</comment>
<evidence type="ECO:0000313" key="2">
    <source>
        <dbReference type="Proteomes" id="UP000613030"/>
    </source>
</evidence>
<reference evidence="1 2" key="1">
    <citation type="submission" date="2021-01" db="EMBL/GenBank/DDBJ databases">
        <title>Chryseolinea sp. Jin1 Genome sequencing and assembly.</title>
        <authorList>
            <person name="Kim I."/>
        </authorList>
    </citation>
    <scope>NUCLEOTIDE SEQUENCE [LARGE SCALE GENOMIC DNA]</scope>
    <source>
        <strain evidence="1 2">Jin1</strain>
    </source>
</reference>
<keyword evidence="2" id="KW-1185">Reference proteome</keyword>
<dbReference type="InterPro" id="IPR036770">
    <property type="entry name" value="Ankyrin_rpt-contain_sf"/>
</dbReference>
<dbReference type="Proteomes" id="UP000613030">
    <property type="component" value="Unassembled WGS sequence"/>
</dbReference>
<accession>A0ABS1KUC5</accession>
<dbReference type="SUPFAM" id="SSF48403">
    <property type="entry name" value="Ankyrin repeat"/>
    <property type="match status" value="1"/>
</dbReference>
<protein>
    <submittedName>
        <fullName evidence="1">Ankyrin repeat domain-containing protein</fullName>
    </submittedName>
</protein>
<name>A0ABS1KUC5_9BACT</name>
<organism evidence="1 2">
    <name type="scientific">Chryseolinea lacunae</name>
    <dbReference type="NCBI Taxonomy" id="2801331"/>
    <lineage>
        <taxon>Bacteria</taxon>
        <taxon>Pseudomonadati</taxon>
        <taxon>Bacteroidota</taxon>
        <taxon>Cytophagia</taxon>
        <taxon>Cytophagales</taxon>
        <taxon>Fulvivirgaceae</taxon>
        <taxon>Chryseolinea</taxon>
    </lineage>
</organism>
<dbReference type="EMBL" id="JAERRB010000005">
    <property type="protein sequence ID" value="MBL0742969.1"/>
    <property type="molecule type" value="Genomic_DNA"/>
</dbReference>
<gene>
    <name evidence="1" type="ORF">JI741_17200</name>
</gene>
<dbReference type="Gene3D" id="1.25.40.20">
    <property type="entry name" value="Ankyrin repeat-containing domain"/>
    <property type="match status" value="1"/>
</dbReference>
<sequence length="405" mass="46253">MNELSFPLGAYLQLKDNIASIREQLDEETASWQRVRNMVAERKRFSLDEQFKAAFETLAQLDLHASAIDLRKILQSLRELVHDGASAERLGNDELGTYNLAMFIQNIPALKGKDSLDTATEIVRLSLVANADLVRQKAYAGNGGANTLEWLCMYLGAGVTSTSYLRDIDQYKCCHTLFAWVLEKNHTEDSGANVNPFTLYITCVRDSPGLKELQERAILRMICLGLSPFSDNGVYQSVSFFNRLAAIDVRWLTLLFPYESEHVSHYVRVVTKHTTPAVVKDLLNCYTSNTKYRKHFRAFFSLRPHWLLHYIVDTTPELIFNLVKRNESDLITPFLKNFKTQMTRLRDQNGNTLLHHAVLSRARVEHTVELLLNAKLSPHEKNNNGQTPAELALLHKKDNLTKRFT</sequence>
<proteinExistence type="predicted"/>